<dbReference type="EMBL" id="JYDH01000034">
    <property type="protein sequence ID" value="KRY37331.1"/>
    <property type="molecule type" value="Genomic_DNA"/>
</dbReference>
<dbReference type="InParanoid" id="A0A0V1BLA8"/>
<sequence>MCTASASCFKPVSNLNSEEVNQKKKCIVSSALLLHHSGPCTPSESSLHKRPKCSHYAFQASTMATQQLHQAIASNAAGRCQVGSIVPCGRVGHSAMDKAHREWALPCTRPEPLLNTRNPEMVATSDRLTIWSGAEGRLP</sequence>
<dbReference type="Proteomes" id="UP000054776">
    <property type="component" value="Unassembled WGS sequence"/>
</dbReference>
<organism evidence="1 2">
    <name type="scientific">Trichinella spiralis</name>
    <name type="common">Trichina worm</name>
    <dbReference type="NCBI Taxonomy" id="6334"/>
    <lineage>
        <taxon>Eukaryota</taxon>
        <taxon>Metazoa</taxon>
        <taxon>Ecdysozoa</taxon>
        <taxon>Nematoda</taxon>
        <taxon>Enoplea</taxon>
        <taxon>Dorylaimia</taxon>
        <taxon>Trichinellida</taxon>
        <taxon>Trichinellidae</taxon>
        <taxon>Trichinella</taxon>
    </lineage>
</organism>
<comment type="caution">
    <text evidence="1">The sequence shown here is derived from an EMBL/GenBank/DDBJ whole genome shotgun (WGS) entry which is preliminary data.</text>
</comment>
<dbReference type="AlphaFoldDB" id="A0A0V1BLA8"/>
<proteinExistence type="predicted"/>
<keyword evidence="2" id="KW-1185">Reference proteome</keyword>
<evidence type="ECO:0000313" key="1">
    <source>
        <dbReference type="EMBL" id="KRY37331.1"/>
    </source>
</evidence>
<protein>
    <submittedName>
        <fullName evidence="1">Uncharacterized protein</fullName>
    </submittedName>
</protein>
<name>A0A0V1BLA8_TRISP</name>
<accession>A0A0V1BLA8</accession>
<gene>
    <name evidence="1" type="ORF">T01_15510</name>
</gene>
<evidence type="ECO:0000313" key="2">
    <source>
        <dbReference type="Proteomes" id="UP000054776"/>
    </source>
</evidence>
<dbReference type="OrthoDB" id="5916615at2759"/>
<reference evidence="1 2" key="1">
    <citation type="submission" date="2015-01" db="EMBL/GenBank/DDBJ databases">
        <title>Evolution of Trichinella species and genotypes.</title>
        <authorList>
            <person name="Korhonen P.K."/>
            <person name="Edoardo P."/>
            <person name="Giuseppe L.R."/>
            <person name="Gasser R.B."/>
        </authorList>
    </citation>
    <scope>NUCLEOTIDE SEQUENCE [LARGE SCALE GENOMIC DNA]</scope>
    <source>
        <strain evidence="1">ISS3</strain>
    </source>
</reference>